<dbReference type="InterPro" id="IPR000277">
    <property type="entry name" value="Cys/Met-Metab_PyrdxlP-dep_enz"/>
</dbReference>
<dbReference type="InterPro" id="IPR015424">
    <property type="entry name" value="PyrdxlP-dep_Trfase"/>
</dbReference>
<dbReference type="AlphaFoldDB" id="A0A9E6TZD4"/>
<evidence type="ECO:0000256" key="2">
    <source>
        <dbReference type="ARBA" id="ARBA00022898"/>
    </source>
</evidence>
<dbReference type="CDD" id="cd00614">
    <property type="entry name" value="CGS_like"/>
    <property type="match status" value="1"/>
</dbReference>
<accession>A0A9E6TZD4</accession>
<dbReference type="GO" id="GO:0030170">
    <property type="term" value="F:pyridoxal phosphate binding"/>
    <property type="evidence" value="ECO:0007669"/>
    <property type="project" value="InterPro"/>
</dbReference>
<keyword evidence="5" id="KW-0032">Aminotransferase</keyword>
<dbReference type="Pfam" id="PF01053">
    <property type="entry name" value="Cys_Met_Meta_PP"/>
    <property type="match status" value="1"/>
</dbReference>
<name>A0A9E6TZD4_9PSED</name>
<protein>
    <submittedName>
        <fullName evidence="5">Aminotransferase class I/II-fold pyridoxal phosphate-dependent enzyme</fullName>
    </submittedName>
</protein>
<dbReference type="Proteomes" id="UP000633418">
    <property type="component" value="Chromosome"/>
</dbReference>
<evidence type="ECO:0000313" key="5">
    <source>
        <dbReference type="EMBL" id="QXI40284.1"/>
    </source>
</evidence>
<keyword evidence="5" id="KW-0808">Transferase</keyword>
<dbReference type="KEGG" id="pxn:HU772_009520"/>
<dbReference type="Gene3D" id="3.90.1150.10">
    <property type="entry name" value="Aspartate Aminotransferase, domain 1"/>
    <property type="match status" value="1"/>
</dbReference>
<proteinExistence type="inferred from homology"/>
<keyword evidence="2 3" id="KW-0663">Pyridoxal phosphate</keyword>
<comment type="cofactor">
    <cofactor evidence="1 4">
        <name>pyridoxal 5'-phosphate</name>
        <dbReference type="ChEBI" id="CHEBI:597326"/>
    </cofactor>
</comment>
<evidence type="ECO:0000313" key="6">
    <source>
        <dbReference type="Proteomes" id="UP000633418"/>
    </source>
</evidence>
<dbReference type="GO" id="GO:0019346">
    <property type="term" value="P:transsulfuration"/>
    <property type="evidence" value="ECO:0007669"/>
    <property type="project" value="InterPro"/>
</dbReference>
<dbReference type="InterPro" id="IPR015422">
    <property type="entry name" value="PyrdxlP-dep_Trfase_small"/>
</dbReference>
<dbReference type="InterPro" id="IPR015421">
    <property type="entry name" value="PyrdxlP-dep_Trfase_major"/>
</dbReference>
<dbReference type="Gene3D" id="3.40.640.10">
    <property type="entry name" value="Type I PLP-dependent aspartate aminotransferase-like (Major domain)"/>
    <property type="match status" value="1"/>
</dbReference>
<feature type="modified residue" description="N6-(pyridoxal phosphate)lysine" evidence="3">
    <location>
        <position position="209"/>
    </location>
</feature>
<reference evidence="5 6" key="2">
    <citation type="journal article" date="2021" name="Microorganisms">
        <title>The Ever-Expanding Pseudomonas Genus: Description of 43 New Species and Partition of the Pseudomonas putida Group.</title>
        <authorList>
            <person name="Girard L."/>
            <person name="Lood C."/>
            <person name="Hofte M."/>
            <person name="Vandamme P."/>
            <person name="Rokni-Zadeh H."/>
            <person name="van Noort V."/>
            <person name="Lavigne R."/>
            <person name="De Mot R."/>
        </authorList>
    </citation>
    <scope>NUCLEOTIDE SEQUENCE [LARGE SCALE GENOMIC DNA]</scope>
    <source>
        <strain evidence="5 6">RW9S1A</strain>
    </source>
</reference>
<dbReference type="PIRSF" id="PIRSF001434">
    <property type="entry name" value="CGS"/>
    <property type="match status" value="1"/>
</dbReference>
<gene>
    <name evidence="5" type="ORF">HU772_009520</name>
</gene>
<reference evidence="5 6" key="1">
    <citation type="journal article" date="2020" name="Microorganisms">
        <title>Reliable Identification of Environmental Pseudomonas Isolates Using the rpoD Gene.</title>
        <authorList>
            <consortium name="The Broad Institute Genome Sequencing Platform"/>
            <person name="Girard L."/>
            <person name="Lood C."/>
            <person name="Rokni-Zadeh H."/>
            <person name="van Noort V."/>
            <person name="Lavigne R."/>
            <person name="De Mot R."/>
        </authorList>
    </citation>
    <scope>NUCLEOTIDE SEQUENCE [LARGE SCALE GENOMIC DNA]</scope>
    <source>
        <strain evidence="5 6">RW9S1A</strain>
    </source>
</reference>
<dbReference type="GO" id="GO:0016846">
    <property type="term" value="F:carbon-sulfur lyase activity"/>
    <property type="evidence" value="ECO:0007669"/>
    <property type="project" value="TreeGrafter"/>
</dbReference>
<dbReference type="PANTHER" id="PTHR11808">
    <property type="entry name" value="TRANS-SULFURATION ENZYME FAMILY MEMBER"/>
    <property type="match status" value="1"/>
</dbReference>
<dbReference type="EMBL" id="CP077095">
    <property type="protein sequence ID" value="QXI40284.1"/>
    <property type="molecule type" value="Genomic_DNA"/>
</dbReference>
<dbReference type="PANTHER" id="PTHR11808:SF80">
    <property type="entry name" value="CYSTATHIONINE GAMMA-LYASE"/>
    <property type="match status" value="1"/>
</dbReference>
<dbReference type="FunFam" id="3.40.640.10:FF:000046">
    <property type="entry name" value="Cystathionine gamma-lyase"/>
    <property type="match status" value="1"/>
</dbReference>
<organism evidence="5 6">
    <name type="scientific">Pseudomonas xantholysinigenes</name>
    <dbReference type="NCBI Taxonomy" id="2745490"/>
    <lineage>
        <taxon>Bacteria</taxon>
        <taxon>Pseudomonadati</taxon>
        <taxon>Pseudomonadota</taxon>
        <taxon>Gammaproteobacteria</taxon>
        <taxon>Pseudomonadales</taxon>
        <taxon>Pseudomonadaceae</taxon>
        <taxon>Pseudomonas</taxon>
    </lineage>
</organism>
<dbReference type="GO" id="GO:0008483">
    <property type="term" value="F:transaminase activity"/>
    <property type="evidence" value="ECO:0007669"/>
    <property type="project" value="UniProtKB-KW"/>
</dbReference>
<dbReference type="GO" id="GO:0005737">
    <property type="term" value="C:cytoplasm"/>
    <property type="evidence" value="ECO:0007669"/>
    <property type="project" value="TreeGrafter"/>
</dbReference>
<evidence type="ECO:0000256" key="3">
    <source>
        <dbReference type="PIRSR" id="PIRSR001434-2"/>
    </source>
</evidence>
<evidence type="ECO:0000256" key="1">
    <source>
        <dbReference type="ARBA" id="ARBA00001933"/>
    </source>
</evidence>
<sequence>MNHDSNEYNASAALHGGRDESFADAFCEPLALTSAYTFSSAQDAFEKFSGQRQGNVYSRFTNPTVRTFERRMAALEGAQDAAAFATGMGAITALCHALLRQGDNVVCSRDVFGTTIIALRNYMGRFGIEVRLVELTDLDAWARHIDDNTRLVLLESPSNPLLNVADLRGICRIAHAHGARVAVDNTLLTPVFQRPHAFGADLVVHSAGKYIDGQGRALAGVITGSSELVGELRGVLRSLGISCSPFNAWLLLKSLETLEVRMERVADSALALASWLRQQAQVEAVHYTGLAEHPQHALASEQQHGHGGLLSFRLHGGRPAAWAWIDALQLVARCTNIGDTRSMVTHPATTTHCRLSAGEQQAAGICEGLVRLSVGLERLDDLKTDLDTAFSAAKRSLQTRPGNARVYEVAS</sequence>
<evidence type="ECO:0000256" key="4">
    <source>
        <dbReference type="RuleBase" id="RU362118"/>
    </source>
</evidence>
<keyword evidence="6" id="KW-1185">Reference proteome</keyword>
<dbReference type="SUPFAM" id="SSF53383">
    <property type="entry name" value="PLP-dependent transferases"/>
    <property type="match status" value="1"/>
</dbReference>
<dbReference type="RefSeq" id="WP_186661016.1">
    <property type="nucleotide sequence ID" value="NZ_CP077095.1"/>
</dbReference>
<comment type="similarity">
    <text evidence="4">Belongs to the trans-sulfuration enzymes family.</text>
</comment>